<gene>
    <name evidence="1" type="ORF">L1987_31970</name>
</gene>
<proteinExistence type="predicted"/>
<keyword evidence="2" id="KW-1185">Reference proteome</keyword>
<evidence type="ECO:0000313" key="2">
    <source>
        <dbReference type="Proteomes" id="UP001056120"/>
    </source>
</evidence>
<name>A0ACB9I8A8_9ASTR</name>
<dbReference type="EMBL" id="CM042027">
    <property type="protein sequence ID" value="KAI3803808.1"/>
    <property type="molecule type" value="Genomic_DNA"/>
</dbReference>
<protein>
    <submittedName>
        <fullName evidence="1">Uncharacterized protein</fullName>
    </submittedName>
</protein>
<accession>A0ACB9I8A8</accession>
<organism evidence="1 2">
    <name type="scientific">Smallanthus sonchifolius</name>
    <dbReference type="NCBI Taxonomy" id="185202"/>
    <lineage>
        <taxon>Eukaryota</taxon>
        <taxon>Viridiplantae</taxon>
        <taxon>Streptophyta</taxon>
        <taxon>Embryophyta</taxon>
        <taxon>Tracheophyta</taxon>
        <taxon>Spermatophyta</taxon>
        <taxon>Magnoliopsida</taxon>
        <taxon>eudicotyledons</taxon>
        <taxon>Gunneridae</taxon>
        <taxon>Pentapetalae</taxon>
        <taxon>asterids</taxon>
        <taxon>campanulids</taxon>
        <taxon>Asterales</taxon>
        <taxon>Asteraceae</taxon>
        <taxon>Asteroideae</taxon>
        <taxon>Heliantheae alliance</taxon>
        <taxon>Millerieae</taxon>
        <taxon>Smallanthus</taxon>
    </lineage>
</organism>
<reference evidence="2" key="1">
    <citation type="journal article" date="2022" name="Mol. Ecol. Resour.">
        <title>The genomes of chicory, endive, great burdock and yacon provide insights into Asteraceae palaeo-polyploidization history and plant inulin production.</title>
        <authorList>
            <person name="Fan W."/>
            <person name="Wang S."/>
            <person name="Wang H."/>
            <person name="Wang A."/>
            <person name="Jiang F."/>
            <person name="Liu H."/>
            <person name="Zhao H."/>
            <person name="Xu D."/>
            <person name="Zhang Y."/>
        </authorList>
    </citation>
    <scope>NUCLEOTIDE SEQUENCE [LARGE SCALE GENOMIC DNA]</scope>
    <source>
        <strain evidence="2">cv. Yunnan</strain>
    </source>
</reference>
<sequence length="110" mass="12263">MANVRRLAWEKEWKVMMTQHPKERTDPLPDLNSILSSSSLAEPEKLISDEVVPNTCEQLDAEMGNRSDHSCAPEVEATLNMGKELGVNLANLDVLVRSVIEGEMVTNMVQ</sequence>
<evidence type="ECO:0000313" key="1">
    <source>
        <dbReference type="EMBL" id="KAI3803808.1"/>
    </source>
</evidence>
<dbReference type="Proteomes" id="UP001056120">
    <property type="component" value="Linkage Group LG10"/>
</dbReference>
<reference evidence="1 2" key="2">
    <citation type="journal article" date="2022" name="Mol. Ecol. Resour.">
        <title>The genomes of chicory, endive, great burdock and yacon provide insights into Asteraceae paleo-polyploidization history and plant inulin production.</title>
        <authorList>
            <person name="Fan W."/>
            <person name="Wang S."/>
            <person name="Wang H."/>
            <person name="Wang A."/>
            <person name="Jiang F."/>
            <person name="Liu H."/>
            <person name="Zhao H."/>
            <person name="Xu D."/>
            <person name="Zhang Y."/>
        </authorList>
    </citation>
    <scope>NUCLEOTIDE SEQUENCE [LARGE SCALE GENOMIC DNA]</scope>
    <source>
        <strain evidence="2">cv. Yunnan</strain>
        <tissue evidence="1">Leaves</tissue>
    </source>
</reference>
<comment type="caution">
    <text evidence="1">The sequence shown here is derived from an EMBL/GenBank/DDBJ whole genome shotgun (WGS) entry which is preliminary data.</text>
</comment>